<evidence type="ECO:0000313" key="2">
    <source>
        <dbReference type="Proteomes" id="UP000028623"/>
    </source>
</evidence>
<reference evidence="1 2" key="1">
    <citation type="submission" date="2014-07" db="EMBL/GenBank/DDBJ databases">
        <title>Epilithonimonas lactis LMG 22401 Genome.</title>
        <authorList>
            <person name="Pipes S.E."/>
            <person name="Stropko S.J."/>
        </authorList>
    </citation>
    <scope>NUCLEOTIDE SEQUENCE [LARGE SCALE GENOMIC DNA]</scope>
    <source>
        <strain evidence="1 2">LMG 24401</strain>
    </source>
</reference>
<evidence type="ECO:0000313" key="1">
    <source>
        <dbReference type="EMBL" id="KFC23204.1"/>
    </source>
</evidence>
<accession>A0A085BL59</accession>
<dbReference type="AlphaFoldDB" id="A0A085BL59"/>
<dbReference type="STRING" id="421072.SAMN04488097_1152"/>
<name>A0A085BL59_9FLAO</name>
<protein>
    <submittedName>
        <fullName evidence="1">Uncharacterized protein</fullName>
    </submittedName>
</protein>
<keyword evidence="2" id="KW-1185">Reference proteome</keyword>
<dbReference type="RefSeq" id="WP_034972923.1">
    <property type="nucleotide sequence ID" value="NZ_FOFI01000002.1"/>
</dbReference>
<organism evidence="1 2">
    <name type="scientific">Epilithonimonas lactis</name>
    <dbReference type="NCBI Taxonomy" id="421072"/>
    <lineage>
        <taxon>Bacteria</taxon>
        <taxon>Pseudomonadati</taxon>
        <taxon>Bacteroidota</taxon>
        <taxon>Flavobacteriia</taxon>
        <taxon>Flavobacteriales</taxon>
        <taxon>Weeksellaceae</taxon>
        <taxon>Chryseobacterium group</taxon>
        <taxon>Epilithonimonas</taxon>
    </lineage>
</organism>
<dbReference type="eggNOG" id="ENOG5031QEB">
    <property type="taxonomic scope" value="Bacteria"/>
</dbReference>
<comment type="caution">
    <text evidence="1">The sequence shown here is derived from an EMBL/GenBank/DDBJ whole genome shotgun (WGS) entry which is preliminary data.</text>
</comment>
<dbReference type="Proteomes" id="UP000028623">
    <property type="component" value="Unassembled WGS sequence"/>
</dbReference>
<gene>
    <name evidence="1" type="ORF">IO89_00990</name>
</gene>
<sequence length="171" mass="20236">MIINAEIISRPDSGEYMERIYDVESAWNSQSWTFVRFTDENYEQWCGQFRGERKRVAISEISKRVLILTSDYLFSIDLNNGDLIEFDNSPGYINLIAINDGNFLVSDYYNITKILDKLSNTKHIESPIQMDVIKFELWDGNFLNFSCDEFLNWDRHLKMRYNSKTDEVKIL</sequence>
<proteinExistence type="predicted"/>
<dbReference type="OrthoDB" id="2082687at2"/>
<dbReference type="EMBL" id="JPLY01000001">
    <property type="protein sequence ID" value="KFC23204.1"/>
    <property type="molecule type" value="Genomic_DNA"/>
</dbReference>